<dbReference type="HAMAP" id="MF_01946">
    <property type="entry name" value="CetZ"/>
    <property type="match status" value="1"/>
</dbReference>
<dbReference type="GO" id="GO:0007017">
    <property type="term" value="P:microtubule-based process"/>
    <property type="evidence" value="ECO:0007669"/>
    <property type="project" value="InterPro"/>
</dbReference>
<dbReference type="GO" id="GO:0005874">
    <property type="term" value="C:microtubule"/>
    <property type="evidence" value="ECO:0007669"/>
    <property type="project" value="InterPro"/>
</dbReference>
<keyword evidence="4 6" id="KW-0133">Cell shape</keyword>
<dbReference type="GO" id="GO:0032153">
    <property type="term" value="C:cell division site"/>
    <property type="evidence" value="ECO:0007669"/>
    <property type="project" value="TreeGrafter"/>
</dbReference>
<evidence type="ECO:0000256" key="7">
    <source>
        <dbReference type="SAM" id="MobiDB-lite"/>
    </source>
</evidence>
<dbReference type="CDD" id="cd02202">
    <property type="entry name" value="CetZ_tubulin-like"/>
    <property type="match status" value="1"/>
</dbReference>
<evidence type="ECO:0000256" key="4">
    <source>
        <dbReference type="ARBA" id="ARBA00022960"/>
    </source>
</evidence>
<dbReference type="EMBL" id="AOJJ01000088">
    <property type="protein sequence ID" value="EMA67372.1"/>
    <property type="molecule type" value="Genomic_DNA"/>
</dbReference>
<dbReference type="GO" id="GO:0005737">
    <property type="term" value="C:cytoplasm"/>
    <property type="evidence" value="ECO:0007669"/>
    <property type="project" value="UniProtKB-SubCell"/>
</dbReference>
<dbReference type="Proteomes" id="UP000011528">
    <property type="component" value="Unassembled WGS sequence"/>
</dbReference>
<feature type="binding site" evidence="6">
    <location>
        <begin position="6"/>
        <end position="10"/>
    </location>
    <ligand>
        <name>GTP</name>
        <dbReference type="ChEBI" id="CHEBI:37565"/>
    </ligand>
</feature>
<accession>M0PB28</accession>
<evidence type="ECO:0000256" key="5">
    <source>
        <dbReference type="ARBA" id="ARBA00023134"/>
    </source>
</evidence>
<comment type="subcellular location">
    <subcellularLocation>
        <location evidence="6">Cytoplasm</location>
    </subcellularLocation>
</comment>
<evidence type="ECO:0000256" key="6">
    <source>
        <dbReference type="HAMAP-Rule" id="MF_01946"/>
    </source>
</evidence>
<dbReference type="InterPro" id="IPR048737">
    <property type="entry name" value="CetZ_C"/>
</dbReference>
<dbReference type="PATRIC" id="fig|1230455.3.peg.2955"/>
<feature type="region of interest" description="Disordered" evidence="7">
    <location>
        <begin position="436"/>
        <end position="457"/>
    </location>
</feature>
<feature type="binding site" evidence="6">
    <location>
        <begin position="106"/>
        <end position="108"/>
    </location>
    <ligand>
        <name>GTP</name>
        <dbReference type="ChEBI" id="CHEBI:37565"/>
    </ligand>
</feature>
<comment type="caution">
    <text evidence="9">The sequence shown here is derived from an EMBL/GenBank/DDBJ whole genome shotgun (WGS) entry which is preliminary data.</text>
</comment>
<dbReference type="InterPro" id="IPR036525">
    <property type="entry name" value="Tubulin/FtsZ_GTPase_sf"/>
</dbReference>
<dbReference type="PROSITE" id="PS00227">
    <property type="entry name" value="TUBULIN"/>
    <property type="match status" value="1"/>
</dbReference>
<dbReference type="InterPro" id="IPR045061">
    <property type="entry name" value="FtsZ/CetZ"/>
</dbReference>
<keyword evidence="3 6" id="KW-0547">Nucleotide-binding</keyword>
<dbReference type="InterPro" id="IPR032907">
    <property type="entry name" value="CetZ"/>
</dbReference>
<feature type="binding site" evidence="6">
    <location>
        <position position="234"/>
    </location>
    <ligand>
        <name>GTP</name>
        <dbReference type="ChEBI" id="CHEBI:37565"/>
    </ligand>
</feature>
<comment type="similarity">
    <text evidence="1 6">Belongs to the CetZ family.</text>
</comment>
<protein>
    <recommendedName>
        <fullName evidence="6">Tubulin-like protein CetZ</fullName>
    </recommendedName>
</protein>
<dbReference type="Pfam" id="PF00091">
    <property type="entry name" value="Tubulin"/>
    <property type="match status" value="2"/>
</dbReference>
<evidence type="ECO:0000256" key="1">
    <source>
        <dbReference type="ARBA" id="ARBA00006877"/>
    </source>
</evidence>
<proteinExistence type="inferred from homology"/>
<feature type="binding site" evidence="6">
    <location>
        <position position="138"/>
    </location>
    <ligand>
        <name>GTP</name>
        <dbReference type="ChEBI" id="CHEBI:37565"/>
    </ligand>
</feature>
<dbReference type="AlphaFoldDB" id="M0PB28"/>
<name>M0PB28_9EURY</name>
<organism evidence="9 10">
    <name type="scientific">Halorubrum distributum JCM 13916</name>
    <dbReference type="NCBI Taxonomy" id="1230455"/>
    <lineage>
        <taxon>Archaea</taxon>
        <taxon>Methanobacteriati</taxon>
        <taxon>Methanobacteriota</taxon>
        <taxon>Stenosarchaea group</taxon>
        <taxon>Halobacteria</taxon>
        <taxon>Halobacteriales</taxon>
        <taxon>Haloferacaceae</taxon>
        <taxon>Halorubrum</taxon>
        <taxon>Halorubrum distributum group</taxon>
    </lineage>
</organism>
<dbReference type="STRING" id="1230455.C462_15217"/>
<evidence type="ECO:0000313" key="9">
    <source>
        <dbReference type="EMBL" id="EMA67372.1"/>
    </source>
</evidence>
<evidence type="ECO:0000313" key="10">
    <source>
        <dbReference type="Proteomes" id="UP000011528"/>
    </source>
</evidence>
<dbReference type="PANTHER" id="PTHR30314">
    <property type="entry name" value="CELL DIVISION PROTEIN FTSZ-RELATED"/>
    <property type="match status" value="1"/>
</dbReference>
<sequence length="457" mass="49105">MIGFGQAGGKVVDKFLEYDKRTGSEIVRAAAAVNTAKADLMGLEHIAEDQRVLIGQSRVKGHGVGADNELGAEIAEEDIDEVQGAIDSIPVHEVDAFLVVAGLGGGTGSGGAPVLAKHLKRIYTEPVYGLGILPGSDEGGIYTLNAARSFQTFVREVDNLMVFDNDAWRKTGESGTGSGGAPVLAKPLKRIYPEPVYGLGILPGSDEGGIYTLNAARSFQTFVREVDNLMVFDNDAWRKTGESVQGGYEEINEEIVRRFGILFGAGEIQQGQEVAESVVDSSEIINTLSGGGVSTVGYAEEEVEERSSGGLLSRLRDDGDDEELDSAHTTNRITSLVRKAALGRLTLPCEIEGAERALLVLAGPPEYLNRKGIERGRKWLEEQTGSMEVRGGDYPYRGAGFVATVILLAGVTNVPRIKELQQVAIEAQDNLDEIREESDENLDELVSDDSDELESLF</sequence>
<dbReference type="GO" id="GO:0008360">
    <property type="term" value="P:regulation of cell shape"/>
    <property type="evidence" value="ECO:0007669"/>
    <property type="project" value="UniProtKB-UniRule"/>
</dbReference>
<dbReference type="GO" id="GO:0005525">
    <property type="term" value="F:GTP binding"/>
    <property type="evidence" value="ECO:0007669"/>
    <property type="project" value="UniProtKB-UniRule"/>
</dbReference>
<keyword evidence="5 6" id="KW-0342">GTP-binding</keyword>
<evidence type="ECO:0000259" key="8">
    <source>
        <dbReference type="SMART" id="SM00864"/>
    </source>
</evidence>
<reference evidence="9 10" key="1">
    <citation type="journal article" date="2014" name="PLoS Genet.">
        <title>Phylogenetically driven sequencing of extremely halophilic archaea reveals strategies for static and dynamic osmo-response.</title>
        <authorList>
            <person name="Becker E.A."/>
            <person name="Seitzer P.M."/>
            <person name="Tritt A."/>
            <person name="Larsen D."/>
            <person name="Krusor M."/>
            <person name="Yao A.I."/>
            <person name="Wu D."/>
            <person name="Madern D."/>
            <person name="Eisen J.A."/>
            <person name="Darling A.E."/>
            <person name="Facciotti M.T."/>
        </authorList>
    </citation>
    <scope>NUCLEOTIDE SEQUENCE [LARGE SCALE GENOMIC DNA]</scope>
    <source>
        <strain evidence="9 10">JCM 13916</strain>
    </source>
</reference>
<dbReference type="InterPro" id="IPR017975">
    <property type="entry name" value="Tubulin_CS"/>
</dbReference>
<dbReference type="Gene3D" id="3.30.1330.20">
    <property type="entry name" value="Tubulin/FtsZ, C-terminal domain"/>
    <property type="match status" value="1"/>
</dbReference>
<dbReference type="InterPro" id="IPR037103">
    <property type="entry name" value="Tubulin/FtsZ-like_C"/>
</dbReference>
<evidence type="ECO:0000256" key="3">
    <source>
        <dbReference type="ARBA" id="ARBA00022741"/>
    </source>
</evidence>
<feature type="binding site" evidence="6">
    <location>
        <position position="252"/>
    </location>
    <ligand>
        <name>GTP</name>
        <dbReference type="ChEBI" id="CHEBI:37565"/>
    </ligand>
</feature>
<dbReference type="Pfam" id="PF21011">
    <property type="entry name" value="CetZ_C"/>
    <property type="match status" value="1"/>
</dbReference>
<dbReference type="Gene3D" id="3.40.50.1440">
    <property type="entry name" value="Tubulin/FtsZ, GTPase domain"/>
    <property type="match status" value="2"/>
</dbReference>
<feature type="domain" description="Tubulin/FtsZ GTPase" evidence="8">
    <location>
        <begin position="2"/>
        <end position="188"/>
    </location>
</feature>
<dbReference type="SMART" id="SM00864">
    <property type="entry name" value="Tubulin"/>
    <property type="match status" value="1"/>
</dbReference>
<dbReference type="InterPro" id="IPR003008">
    <property type="entry name" value="Tubulin_FtsZ_GTPase"/>
</dbReference>
<dbReference type="GO" id="GO:0003924">
    <property type="term" value="F:GTPase activity"/>
    <property type="evidence" value="ECO:0007669"/>
    <property type="project" value="InterPro"/>
</dbReference>
<comment type="function">
    <text evidence="6">Involved in cell shape control.</text>
</comment>
<gene>
    <name evidence="6" type="primary">cetZ</name>
    <name evidence="9" type="ORF">C462_15217</name>
</gene>
<feature type="region of interest" description="Disordered" evidence="7">
    <location>
        <begin position="306"/>
        <end position="325"/>
    </location>
</feature>
<evidence type="ECO:0000256" key="2">
    <source>
        <dbReference type="ARBA" id="ARBA00022490"/>
    </source>
</evidence>
<dbReference type="PANTHER" id="PTHR30314:SF10">
    <property type="entry name" value="TUBULIN-LIKE PROTEIN CETZ"/>
    <property type="match status" value="1"/>
</dbReference>
<dbReference type="SUPFAM" id="SSF52490">
    <property type="entry name" value="Tubulin nucleotide-binding domain-like"/>
    <property type="match status" value="2"/>
</dbReference>
<dbReference type="GO" id="GO:0051301">
    <property type="term" value="P:cell division"/>
    <property type="evidence" value="ECO:0007669"/>
    <property type="project" value="TreeGrafter"/>
</dbReference>
<keyword evidence="2 6" id="KW-0963">Cytoplasm</keyword>